<feature type="domain" description="SET" evidence="2">
    <location>
        <begin position="496"/>
        <end position="664"/>
    </location>
</feature>
<evidence type="ECO:0000313" key="3">
    <source>
        <dbReference type="EMBL" id="KAK3263601.1"/>
    </source>
</evidence>
<evidence type="ECO:0000256" key="1">
    <source>
        <dbReference type="SAM" id="MobiDB-lite"/>
    </source>
</evidence>
<dbReference type="Proteomes" id="UP001190700">
    <property type="component" value="Unassembled WGS sequence"/>
</dbReference>
<dbReference type="AlphaFoldDB" id="A0AAE0FR21"/>
<evidence type="ECO:0000259" key="2">
    <source>
        <dbReference type="PROSITE" id="PS50280"/>
    </source>
</evidence>
<feature type="compositionally biased region" description="Acidic residues" evidence="1">
    <location>
        <begin position="572"/>
        <end position="587"/>
    </location>
</feature>
<dbReference type="Pfam" id="PF00856">
    <property type="entry name" value="SET"/>
    <property type="match status" value="1"/>
</dbReference>
<dbReference type="InterPro" id="IPR046341">
    <property type="entry name" value="SET_dom_sf"/>
</dbReference>
<dbReference type="InterPro" id="IPR001214">
    <property type="entry name" value="SET_dom"/>
</dbReference>
<feature type="region of interest" description="Disordered" evidence="1">
    <location>
        <begin position="701"/>
        <end position="726"/>
    </location>
</feature>
<evidence type="ECO:0000313" key="4">
    <source>
        <dbReference type="Proteomes" id="UP001190700"/>
    </source>
</evidence>
<reference evidence="3 4" key="1">
    <citation type="journal article" date="2015" name="Genome Biol. Evol.">
        <title>Comparative Genomics of a Bacterivorous Green Alga Reveals Evolutionary Causalities and Consequences of Phago-Mixotrophic Mode of Nutrition.</title>
        <authorList>
            <person name="Burns J.A."/>
            <person name="Paasch A."/>
            <person name="Narechania A."/>
            <person name="Kim E."/>
        </authorList>
    </citation>
    <scope>NUCLEOTIDE SEQUENCE [LARGE SCALE GENOMIC DNA]</scope>
    <source>
        <strain evidence="3 4">PLY_AMNH</strain>
    </source>
</reference>
<gene>
    <name evidence="3" type="ORF">CYMTET_27600</name>
</gene>
<proteinExistence type="predicted"/>
<name>A0AAE0FR21_9CHLO</name>
<feature type="domain" description="SET" evidence="2">
    <location>
        <begin position="149"/>
        <end position="295"/>
    </location>
</feature>
<sequence length="726" mass="80887">MRLATRAVRQPDVHVSTAACVFRAAAGSKPSDTTSSVFPAHEFDRGSNALMIGMKLASFDEPQGEASNRAETEEEEEVKLVDADSAAAAASVGITLSRETRDETGQDTGELRKVFAFARSHGANGRMIVYKDSSTGRVVAEPCGTDIDQAIQGHLVGCKLMHEGATTSSYRLVATKDLPADAVIGADMGILRTESGFKARQSSGKSLMQQLYCTDIHQSLLRGFQYKGPNLVMDCTEFGNELLHANDAFWACRDYPVPPNIGSFVVLDPPNDMLYTVYYTLKDVARGEQLLFSYGEETWENICNIMLTAQAENSMWYDRYEALLEGAMVSSFAEEGLRPEQAAARAAEQIGTDLKEESARLRQLTIYMDCDNRGQTGICDYVVEGQRRHDGYSWNGEFSETCSVLRDKEFPGLSETEAFRRVTEDEAFQLVGCERLSGKDLIRTDALPGAVLAKYKQLGESIMQGQKDIKIVDPLDASTADTYHLLQGGASKTYISEVVYRYHPVRMFTPPGVRAFALMAALPLKKGDPIEVYAGQLRTEINIEGMPPVTDHYAYDINAAAFDVSGIRVEGEGDSDGDEDENEEAEENEGRGKQRRGTRVFIENRWRGNKSRFVNACWQREGGEACHVNCVAEQVWDAERGLPCVVFFATRDIKRHEEIITNYGKGYWRVVWKHLSRAHMEYWVRASPRVRAMENALVQRREDLPEKPPPMPPVIYQEAKGATSYQ</sequence>
<dbReference type="Gene3D" id="2.170.270.10">
    <property type="entry name" value="SET domain"/>
    <property type="match status" value="2"/>
</dbReference>
<organism evidence="3 4">
    <name type="scientific">Cymbomonas tetramitiformis</name>
    <dbReference type="NCBI Taxonomy" id="36881"/>
    <lineage>
        <taxon>Eukaryota</taxon>
        <taxon>Viridiplantae</taxon>
        <taxon>Chlorophyta</taxon>
        <taxon>Pyramimonadophyceae</taxon>
        <taxon>Pyramimonadales</taxon>
        <taxon>Pyramimonadaceae</taxon>
        <taxon>Cymbomonas</taxon>
    </lineage>
</organism>
<accession>A0AAE0FR21</accession>
<dbReference type="SMART" id="SM00317">
    <property type="entry name" value="SET"/>
    <property type="match status" value="1"/>
</dbReference>
<dbReference type="EMBL" id="LGRX02015224">
    <property type="protein sequence ID" value="KAK3263601.1"/>
    <property type="molecule type" value="Genomic_DNA"/>
</dbReference>
<dbReference type="PROSITE" id="PS50280">
    <property type="entry name" value="SET"/>
    <property type="match status" value="2"/>
</dbReference>
<dbReference type="SUPFAM" id="SSF82199">
    <property type="entry name" value="SET domain"/>
    <property type="match status" value="2"/>
</dbReference>
<comment type="caution">
    <text evidence="3">The sequence shown here is derived from an EMBL/GenBank/DDBJ whole genome shotgun (WGS) entry which is preliminary data.</text>
</comment>
<keyword evidence="4" id="KW-1185">Reference proteome</keyword>
<protein>
    <recommendedName>
        <fullName evidence="2">SET domain-containing protein</fullName>
    </recommendedName>
</protein>
<feature type="region of interest" description="Disordered" evidence="1">
    <location>
        <begin position="569"/>
        <end position="595"/>
    </location>
</feature>